<dbReference type="EMBL" id="CATOUU010001012">
    <property type="protein sequence ID" value="CAI9967116.1"/>
    <property type="molecule type" value="Genomic_DNA"/>
</dbReference>
<evidence type="ECO:0000259" key="2">
    <source>
        <dbReference type="SMART" id="SM00645"/>
    </source>
</evidence>
<dbReference type="Proteomes" id="UP001642409">
    <property type="component" value="Unassembled WGS sequence"/>
</dbReference>
<dbReference type="SMART" id="SM00645">
    <property type="entry name" value="Pept_C1"/>
    <property type="match status" value="1"/>
</dbReference>
<dbReference type="Pfam" id="PF00112">
    <property type="entry name" value="Peptidase_C1"/>
    <property type="match status" value="1"/>
</dbReference>
<dbReference type="PROSITE" id="PS00640">
    <property type="entry name" value="THIOL_PROTEASE_ASN"/>
    <property type="match status" value="1"/>
</dbReference>
<feature type="domain" description="Peptidase C1A papain C-terminal" evidence="2">
    <location>
        <begin position="62"/>
        <end position="278"/>
    </location>
</feature>
<organism evidence="3">
    <name type="scientific">Hexamita inflata</name>
    <dbReference type="NCBI Taxonomy" id="28002"/>
    <lineage>
        <taxon>Eukaryota</taxon>
        <taxon>Metamonada</taxon>
        <taxon>Diplomonadida</taxon>
        <taxon>Hexamitidae</taxon>
        <taxon>Hexamitinae</taxon>
        <taxon>Hexamita</taxon>
    </lineage>
</organism>
<dbReference type="PANTHER" id="PTHR12411">
    <property type="entry name" value="CYSTEINE PROTEASE FAMILY C1-RELATED"/>
    <property type="match status" value="1"/>
</dbReference>
<dbReference type="InterPro" id="IPR013128">
    <property type="entry name" value="Peptidase_C1A"/>
</dbReference>
<evidence type="ECO:0000313" key="4">
    <source>
        <dbReference type="EMBL" id="CAL6069685.1"/>
    </source>
</evidence>
<evidence type="ECO:0000256" key="1">
    <source>
        <dbReference type="ARBA" id="ARBA00008455"/>
    </source>
</evidence>
<protein>
    <submittedName>
        <fullName evidence="3">Cathepsin B</fullName>
    </submittedName>
    <submittedName>
        <fullName evidence="4">Cathepsin_B</fullName>
    </submittedName>
</protein>
<dbReference type="InterPro" id="IPR038765">
    <property type="entry name" value="Papain-like_cys_pep_sf"/>
</dbReference>
<dbReference type="GO" id="GO:0006508">
    <property type="term" value="P:proteolysis"/>
    <property type="evidence" value="ECO:0007669"/>
    <property type="project" value="InterPro"/>
</dbReference>
<keyword evidence="5" id="KW-1185">Reference proteome</keyword>
<reference evidence="4 5" key="2">
    <citation type="submission" date="2024-07" db="EMBL/GenBank/DDBJ databases">
        <authorList>
            <person name="Akdeniz Z."/>
        </authorList>
    </citation>
    <scope>NUCLEOTIDE SEQUENCE [LARGE SCALE GENOMIC DNA]</scope>
</reference>
<comment type="similarity">
    <text evidence="1">Belongs to the peptidase C1 family.</text>
</comment>
<name>A0AA86R4U6_9EUKA</name>
<dbReference type="InterPro" id="IPR000668">
    <property type="entry name" value="Peptidase_C1A_C"/>
</dbReference>
<dbReference type="Gene3D" id="3.90.70.10">
    <property type="entry name" value="Cysteine proteinases"/>
    <property type="match status" value="1"/>
</dbReference>
<sequence length="279" mass="31562">MITLVITLSRVHNKSFLEMLKNIPDLTWTPGISQYFLDESIQLSKSQRVNQFSQKTRYVGAPPSSFSWLLEMPECMGVGDTAGCIADWAFSAVGSFSDNRCITGKDSSRVAYSEQYMLSCDSQSNGCDGTSSMQNPQNFLKTMGVPTNQCVFYNYKQQFKCPNTCYDGSKLDLFKSLSFQDVCSGEESIMNAIQQGTIQTQFNVYTDFMYYMGGIYKHVSGVFENTHIVTLIGFGELNGIKFWVVRNSWGTEWGEKGYFRIVRGTNECQIEQQCFFTVV</sequence>
<dbReference type="GO" id="GO:0008234">
    <property type="term" value="F:cysteine-type peptidase activity"/>
    <property type="evidence" value="ECO:0007669"/>
    <property type="project" value="InterPro"/>
</dbReference>
<reference evidence="3" key="1">
    <citation type="submission" date="2023-06" db="EMBL/GenBank/DDBJ databases">
        <authorList>
            <person name="Kurt Z."/>
        </authorList>
    </citation>
    <scope>NUCLEOTIDE SEQUENCE</scope>
</reference>
<dbReference type="SUPFAM" id="SSF54001">
    <property type="entry name" value="Cysteine proteinases"/>
    <property type="match status" value="1"/>
</dbReference>
<comment type="caution">
    <text evidence="3">The sequence shown here is derived from an EMBL/GenBank/DDBJ whole genome shotgun (WGS) entry which is preliminary data.</text>
</comment>
<accession>A0AA86R4U6</accession>
<dbReference type="InterPro" id="IPR025661">
    <property type="entry name" value="Pept_asp_AS"/>
</dbReference>
<dbReference type="AlphaFoldDB" id="A0AA86R4U6"/>
<gene>
    <name evidence="4" type="ORF">HINF_LOCUS54095</name>
    <name evidence="3" type="ORF">HINF_LOCUS54761</name>
</gene>
<evidence type="ECO:0000313" key="3">
    <source>
        <dbReference type="EMBL" id="CAI9967116.1"/>
    </source>
</evidence>
<dbReference type="EMBL" id="CAXDID020000279">
    <property type="protein sequence ID" value="CAL6069685.1"/>
    <property type="molecule type" value="Genomic_DNA"/>
</dbReference>
<evidence type="ECO:0000313" key="5">
    <source>
        <dbReference type="Proteomes" id="UP001642409"/>
    </source>
</evidence>
<proteinExistence type="inferred from homology"/>